<dbReference type="AlphaFoldDB" id="A0A556QKV3"/>
<name>A0A556QKV3_9BACT</name>
<dbReference type="Proteomes" id="UP000315648">
    <property type="component" value="Unassembled WGS sequence"/>
</dbReference>
<evidence type="ECO:0000256" key="1">
    <source>
        <dbReference type="SAM" id="SignalP"/>
    </source>
</evidence>
<feature type="signal peptide" evidence="1">
    <location>
        <begin position="1"/>
        <end position="23"/>
    </location>
</feature>
<proteinExistence type="predicted"/>
<dbReference type="RefSeq" id="WP_144353672.1">
    <property type="nucleotide sequence ID" value="NZ_CBCRVV010000013.1"/>
</dbReference>
<feature type="chain" id="PRO_5022207134" description="Outer membrane lipoprotein-sorting protein" evidence="1">
    <location>
        <begin position="24"/>
        <end position="255"/>
    </location>
</feature>
<reference evidence="2 3" key="1">
    <citation type="submission" date="2019-07" db="EMBL/GenBank/DDBJ databases">
        <title>Description of 53C-WASEF.</title>
        <authorList>
            <person name="Pitt A."/>
            <person name="Hahn M.W."/>
        </authorList>
    </citation>
    <scope>NUCLEOTIDE SEQUENCE [LARGE SCALE GENOMIC DNA]</scope>
    <source>
        <strain evidence="2 3">53C-WASEF</strain>
    </source>
</reference>
<comment type="caution">
    <text evidence="2">The sequence shown here is derived from an EMBL/GenBank/DDBJ whole genome shotgun (WGS) entry which is preliminary data.</text>
</comment>
<dbReference type="EMBL" id="VMBG01000002">
    <property type="protein sequence ID" value="TSJ77269.1"/>
    <property type="molecule type" value="Genomic_DNA"/>
</dbReference>
<keyword evidence="3" id="KW-1185">Reference proteome</keyword>
<keyword evidence="1" id="KW-0732">Signal</keyword>
<evidence type="ECO:0000313" key="3">
    <source>
        <dbReference type="Proteomes" id="UP000315648"/>
    </source>
</evidence>
<organism evidence="2 3">
    <name type="scientific">Rariglobus hedericola</name>
    <dbReference type="NCBI Taxonomy" id="2597822"/>
    <lineage>
        <taxon>Bacteria</taxon>
        <taxon>Pseudomonadati</taxon>
        <taxon>Verrucomicrobiota</taxon>
        <taxon>Opitutia</taxon>
        <taxon>Opitutales</taxon>
        <taxon>Opitutaceae</taxon>
        <taxon>Rariglobus</taxon>
    </lineage>
</organism>
<protein>
    <recommendedName>
        <fullName evidence="4">Outer membrane lipoprotein-sorting protein</fullName>
    </recommendedName>
</protein>
<gene>
    <name evidence="2" type="ORF">FPL22_14325</name>
</gene>
<evidence type="ECO:0008006" key="4">
    <source>
        <dbReference type="Google" id="ProtNLM"/>
    </source>
</evidence>
<dbReference type="OrthoDB" id="188527at2"/>
<evidence type="ECO:0000313" key="2">
    <source>
        <dbReference type="EMBL" id="TSJ77269.1"/>
    </source>
</evidence>
<sequence>MKTPFRHLAVITVCLLSAFTVHAAADVDQVIARARAGVGTEAALTALQSLHYTGTLTTTTLDDKGVARPIEVAIEIIFQSPYRQRIVATSVNKIEITALDGYEGWQREQDPSDSSRWRMTLLSNEQIKRLRANTWENLSFFRGIEHRRGHVEDLGKAVVDGKPARKLAFHHDDGIVFTRYFDDASGRLVLTETENGITIREEDEAVVEGIRFPRKIISTSKLPDGSERTVSINFDKIQVNETFADSLFLVPSMNR</sequence>
<accession>A0A556QKV3</accession>